<keyword evidence="2" id="KW-1185">Reference proteome</keyword>
<name>A0ABT5NSG4_9PSED</name>
<accession>A0ABT5NSG4</accession>
<sequence>MKTLDQRVVELEQALNSVGTALQNTLMAVVTTLNNQPNFDRSALQNELEEIKRIHIENGNQRLYTDAISMVQDCLK</sequence>
<evidence type="ECO:0000313" key="2">
    <source>
        <dbReference type="Proteomes" id="UP001148203"/>
    </source>
</evidence>
<dbReference type="EMBL" id="JAMDGY010000025">
    <property type="protein sequence ID" value="MDD0991100.1"/>
    <property type="molecule type" value="Genomic_DNA"/>
</dbReference>
<dbReference type="RefSeq" id="WP_273911301.1">
    <property type="nucleotide sequence ID" value="NZ_JAMDGX010000039.1"/>
</dbReference>
<reference evidence="1 2" key="1">
    <citation type="submission" date="2022-05" db="EMBL/GenBank/DDBJ databases">
        <title>Novel Pseudomonas spp. Isolated from a Rainbow Trout Aquaculture Facility.</title>
        <authorList>
            <person name="Testerman T."/>
            <person name="Graf J."/>
        </authorList>
    </citation>
    <scope>NUCLEOTIDE SEQUENCE [LARGE SCALE GENOMIC DNA]</scope>
    <source>
        <strain evidence="1 2">ID681</strain>
    </source>
</reference>
<evidence type="ECO:0000313" key="1">
    <source>
        <dbReference type="EMBL" id="MDD0991100.1"/>
    </source>
</evidence>
<organism evidence="1 2">
    <name type="scientific">Pseudomonas fontis</name>
    <dbReference type="NCBI Taxonomy" id="2942633"/>
    <lineage>
        <taxon>Bacteria</taxon>
        <taxon>Pseudomonadati</taxon>
        <taxon>Pseudomonadota</taxon>
        <taxon>Gammaproteobacteria</taxon>
        <taxon>Pseudomonadales</taxon>
        <taxon>Pseudomonadaceae</taxon>
        <taxon>Pseudomonas</taxon>
    </lineage>
</organism>
<gene>
    <name evidence="1" type="ORF">M5G11_11185</name>
</gene>
<proteinExistence type="predicted"/>
<comment type="caution">
    <text evidence="1">The sequence shown here is derived from an EMBL/GenBank/DDBJ whole genome shotgun (WGS) entry which is preliminary data.</text>
</comment>
<protein>
    <submittedName>
        <fullName evidence="1">Uncharacterized protein</fullName>
    </submittedName>
</protein>
<dbReference type="Proteomes" id="UP001148203">
    <property type="component" value="Unassembled WGS sequence"/>
</dbReference>